<keyword evidence="2" id="KW-1185">Reference proteome</keyword>
<sequence>MKFFCLRFGSKTYIIATTSVNPKSTLFFSFNHLNKLYKLQHSSSHKQVPFSLPSTLQVSNNINKKNGKQSIHYHHLHPPPPSLPRGSCTATAHEVPAKQDKTATVVVEGKVYCQSCKYFGSWSLTDAEPIPAAKVSVICKNHKKRVSYYNAFETDKNGYFYAELKDFKMTHYLLDHPLHSCHVKLVSSPLESCNLLSNVNNGINGSPLRFENKVVFGKNYEAVVYGSGPLAFRPTNCDPEITH</sequence>
<evidence type="ECO:0000313" key="2">
    <source>
        <dbReference type="Proteomes" id="UP001056120"/>
    </source>
</evidence>
<dbReference type="EMBL" id="CM042028">
    <property type="protein sequence ID" value="KAI3799935.1"/>
    <property type="molecule type" value="Genomic_DNA"/>
</dbReference>
<accession>A0ACB9HW26</accession>
<reference evidence="1 2" key="2">
    <citation type="journal article" date="2022" name="Mol. Ecol. Resour.">
        <title>The genomes of chicory, endive, great burdock and yacon provide insights into Asteraceae paleo-polyploidization history and plant inulin production.</title>
        <authorList>
            <person name="Fan W."/>
            <person name="Wang S."/>
            <person name="Wang H."/>
            <person name="Wang A."/>
            <person name="Jiang F."/>
            <person name="Liu H."/>
            <person name="Zhao H."/>
            <person name="Xu D."/>
            <person name="Zhang Y."/>
        </authorList>
    </citation>
    <scope>NUCLEOTIDE SEQUENCE [LARGE SCALE GENOMIC DNA]</scope>
    <source>
        <strain evidence="2">cv. Yunnan</strain>
        <tissue evidence="1">Leaves</tissue>
    </source>
</reference>
<reference evidence="2" key="1">
    <citation type="journal article" date="2022" name="Mol. Ecol. Resour.">
        <title>The genomes of chicory, endive, great burdock and yacon provide insights into Asteraceae palaeo-polyploidization history and plant inulin production.</title>
        <authorList>
            <person name="Fan W."/>
            <person name="Wang S."/>
            <person name="Wang H."/>
            <person name="Wang A."/>
            <person name="Jiang F."/>
            <person name="Liu H."/>
            <person name="Zhao H."/>
            <person name="Xu D."/>
            <person name="Zhang Y."/>
        </authorList>
    </citation>
    <scope>NUCLEOTIDE SEQUENCE [LARGE SCALE GENOMIC DNA]</scope>
    <source>
        <strain evidence="2">cv. Yunnan</strain>
    </source>
</reference>
<comment type="caution">
    <text evidence="1">The sequence shown here is derived from an EMBL/GenBank/DDBJ whole genome shotgun (WGS) entry which is preliminary data.</text>
</comment>
<dbReference type="Proteomes" id="UP001056120">
    <property type="component" value="Linkage Group LG11"/>
</dbReference>
<proteinExistence type="predicted"/>
<organism evidence="1 2">
    <name type="scientific">Smallanthus sonchifolius</name>
    <dbReference type="NCBI Taxonomy" id="185202"/>
    <lineage>
        <taxon>Eukaryota</taxon>
        <taxon>Viridiplantae</taxon>
        <taxon>Streptophyta</taxon>
        <taxon>Embryophyta</taxon>
        <taxon>Tracheophyta</taxon>
        <taxon>Spermatophyta</taxon>
        <taxon>Magnoliopsida</taxon>
        <taxon>eudicotyledons</taxon>
        <taxon>Gunneridae</taxon>
        <taxon>Pentapetalae</taxon>
        <taxon>asterids</taxon>
        <taxon>campanulids</taxon>
        <taxon>Asterales</taxon>
        <taxon>Asteraceae</taxon>
        <taxon>Asteroideae</taxon>
        <taxon>Heliantheae alliance</taxon>
        <taxon>Millerieae</taxon>
        <taxon>Smallanthus</taxon>
    </lineage>
</organism>
<gene>
    <name evidence="1" type="ORF">L1987_35241</name>
</gene>
<evidence type="ECO:0000313" key="1">
    <source>
        <dbReference type="EMBL" id="KAI3799935.1"/>
    </source>
</evidence>
<name>A0ACB9HW26_9ASTR</name>
<protein>
    <submittedName>
        <fullName evidence="1">Uncharacterized protein</fullName>
    </submittedName>
</protein>